<dbReference type="SUPFAM" id="SSF63829">
    <property type="entry name" value="Calcium-dependent phosphotriesterase"/>
    <property type="match status" value="1"/>
</dbReference>
<protein>
    <recommendedName>
        <fullName evidence="2">Signal transduction histidine kinase internal region domain-containing protein</fullName>
    </recommendedName>
</protein>
<keyword evidence="1" id="KW-0472">Membrane</keyword>
<organism evidence="3 4">
    <name type="scientific">Arenibacter nanhaiticus</name>
    <dbReference type="NCBI Taxonomy" id="558155"/>
    <lineage>
        <taxon>Bacteria</taxon>
        <taxon>Pseudomonadati</taxon>
        <taxon>Bacteroidota</taxon>
        <taxon>Flavobacteriia</taxon>
        <taxon>Flavobacteriales</taxon>
        <taxon>Flavobacteriaceae</taxon>
        <taxon>Arenibacter</taxon>
    </lineage>
</organism>
<dbReference type="PANTHER" id="PTHR34220:SF7">
    <property type="entry name" value="SENSOR HISTIDINE KINASE YPDA"/>
    <property type="match status" value="1"/>
</dbReference>
<dbReference type="InterPro" id="IPR010559">
    <property type="entry name" value="Sig_transdc_His_kin_internal"/>
</dbReference>
<evidence type="ECO:0000259" key="2">
    <source>
        <dbReference type="Pfam" id="PF06580"/>
    </source>
</evidence>
<dbReference type="STRING" id="558155.SAMN04487911_13119"/>
<proteinExistence type="predicted"/>
<dbReference type="GO" id="GO:0000155">
    <property type="term" value="F:phosphorelay sensor kinase activity"/>
    <property type="evidence" value="ECO:0007669"/>
    <property type="project" value="InterPro"/>
</dbReference>
<keyword evidence="1" id="KW-1133">Transmembrane helix</keyword>
<dbReference type="InterPro" id="IPR036890">
    <property type="entry name" value="HATPase_C_sf"/>
</dbReference>
<dbReference type="Gene3D" id="2.60.40.10">
    <property type="entry name" value="Immunoglobulins"/>
    <property type="match status" value="1"/>
</dbReference>
<reference evidence="3 4" key="1">
    <citation type="submission" date="2016-11" db="EMBL/GenBank/DDBJ databases">
        <authorList>
            <person name="Jaros S."/>
            <person name="Januszkiewicz K."/>
            <person name="Wedrychowicz H."/>
        </authorList>
    </citation>
    <scope>NUCLEOTIDE SEQUENCE [LARGE SCALE GENOMIC DNA]</scope>
    <source>
        <strain evidence="3 4">CGMCC 1.8863</strain>
    </source>
</reference>
<dbReference type="Pfam" id="PF06580">
    <property type="entry name" value="His_kinase"/>
    <property type="match status" value="1"/>
</dbReference>
<dbReference type="InterPro" id="IPR011110">
    <property type="entry name" value="Reg_prop"/>
</dbReference>
<evidence type="ECO:0000313" key="4">
    <source>
        <dbReference type="Proteomes" id="UP000184231"/>
    </source>
</evidence>
<name>A0A1M6LFG6_9FLAO</name>
<dbReference type="OrthoDB" id="9809670at2"/>
<dbReference type="InterPro" id="IPR015943">
    <property type="entry name" value="WD40/YVTN_repeat-like_dom_sf"/>
</dbReference>
<keyword evidence="4" id="KW-1185">Reference proteome</keyword>
<dbReference type="EMBL" id="FQYX01000031">
    <property type="protein sequence ID" value="SHJ69944.1"/>
    <property type="molecule type" value="Genomic_DNA"/>
</dbReference>
<keyword evidence="1" id="KW-0812">Transmembrane</keyword>
<dbReference type="SUPFAM" id="SSF55874">
    <property type="entry name" value="ATPase domain of HSP90 chaperone/DNA topoisomerase II/histidine kinase"/>
    <property type="match status" value="1"/>
</dbReference>
<dbReference type="Gene3D" id="3.30.565.10">
    <property type="entry name" value="Histidine kinase-like ATPase, C-terminal domain"/>
    <property type="match status" value="1"/>
</dbReference>
<dbReference type="SUPFAM" id="SSF50998">
    <property type="entry name" value="Quinoprotein alcohol dehydrogenase-like"/>
    <property type="match status" value="1"/>
</dbReference>
<dbReference type="Proteomes" id="UP000184231">
    <property type="component" value="Unassembled WGS sequence"/>
</dbReference>
<sequence length="987" mass="113925">MEKINLIFLLLFQWVCFAQTYPSKHYSAEGELPNNTVRALFLDHQDILWIATNNGVAKKQNNNFSYFFTEDGLALNNTWAIAQDSQDNMWFGSYGRGLSRFDGKNFTTYSKKEGLIHDEITKILHVNGLLYVGTSHGISIINTKTMAIHSKTLENSDQLFRISEFVVYKDQVYAVSYRSGTYKVELNNEQMTLTLANDQHFLYGAHIENDSILLSNKGFYQKHHLQDFLSPAKHPSPKPLGTSIIWGYQKTKKNRLFAAAWGIYDNTGGVYQIVKDSMVSVTTKMGIESQNIVSFAYDPDLEKLYVGTLDNGLYEIELNESVLFHPKENETVLGFAHTDQSRAILYNDKIEIATRTITPRELKKWSQQYVATHSNALPKYEDFFYELKYDTKVTDITLYSIKNHLTDYWINTCIGIYRFDKHGNFLAYLPLHTLEFNFTPANQLIETHPYHSLRIYSNLDPLEYTFYPEEDVHTPTLVVGSYKSENKTYLLSVFTGLFTYDHKFKSYYNEGIWSESNLRHITALGNYLAISNEEGDVYIVEDGKENFKVIEKIPRAKIHGNNITFLKSYGNNLLIGTEKGLNIINNGSLIFLDHEQGLKPPLLSAQLIDNNLYIGSKNGFYTVFLDRFTHMNPMITEVHPTVITVRDSSFTLPARKTHTNFLFDHDQNSIRIAFKTNKHPYPNKLQYQYRLHPSEAWSSPSTEPELFFPYLEPNTYDIAVKIIDSSTGIHTEKQLLGFEISPPYYKKWWFTCLLALFFIGVIIAYFKNEIRKNNRFELQKSLFQKRVEETKMEALLAQMNPHFIFNTLNSIQHYIASNDKEMAIRYLGKFSQLIRTNLDNSTLPYISLEDELEYLTTYIEIENIRYQNRIKVIISVAENIDLHSTEIPTMILQPFVENVFVHAFPERIKNPTLTLSIGYTDTKLLECKVIDNGIGKQSKTTMPLHTSKGLALVKERLKLLGYDVEATLTLNYSSSGTQVTVYLDPER</sequence>
<dbReference type="GO" id="GO:0016020">
    <property type="term" value="C:membrane"/>
    <property type="evidence" value="ECO:0007669"/>
    <property type="project" value="InterPro"/>
</dbReference>
<dbReference type="RefSeq" id="WP_072765602.1">
    <property type="nucleotide sequence ID" value="NZ_FQYX01000031.1"/>
</dbReference>
<dbReference type="InterPro" id="IPR011047">
    <property type="entry name" value="Quinoprotein_ADH-like_sf"/>
</dbReference>
<dbReference type="AlphaFoldDB" id="A0A1M6LFG6"/>
<feature type="domain" description="Signal transduction histidine kinase internal region" evidence="2">
    <location>
        <begin position="791"/>
        <end position="870"/>
    </location>
</feature>
<evidence type="ECO:0000313" key="3">
    <source>
        <dbReference type="EMBL" id="SHJ69944.1"/>
    </source>
</evidence>
<dbReference type="InterPro" id="IPR013783">
    <property type="entry name" value="Ig-like_fold"/>
</dbReference>
<dbReference type="InterPro" id="IPR050640">
    <property type="entry name" value="Bact_2-comp_sensor_kinase"/>
</dbReference>
<dbReference type="PANTHER" id="PTHR34220">
    <property type="entry name" value="SENSOR HISTIDINE KINASE YPDA"/>
    <property type="match status" value="1"/>
</dbReference>
<evidence type="ECO:0000256" key="1">
    <source>
        <dbReference type="SAM" id="Phobius"/>
    </source>
</evidence>
<gene>
    <name evidence="3" type="ORF">SAMN04487911_13119</name>
</gene>
<accession>A0A1M6LFG6</accession>
<dbReference type="Gene3D" id="2.130.10.10">
    <property type="entry name" value="YVTN repeat-like/Quinoprotein amine dehydrogenase"/>
    <property type="match status" value="3"/>
</dbReference>
<dbReference type="Pfam" id="PF07494">
    <property type="entry name" value="Reg_prop"/>
    <property type="match status" value="2"/>
</dbReference>
<feature type="transmembrane region" description="Helical" evidence="1">
    <location>
        <begin position="748"/>
        <end position="766"/>
    </location>
</feature>